<evidence type="ECO:0000313" key="3">
    <source>
        <dbReference type="Proteomes" id="UP000201728"/>
    </source>
</evidence>
<name>A0A222NYA0_9GAMM</name>
<dbReference type="EMBL" id="CP016397">
    <property type="protein sequence ID" value="ASQ44573.1"/>
    <property type="molecule type" value="Genomic_DNA"/>
</dbReference>
<sequence>MGVRYKHLSELDRVFLQIMLEKGYSKVKIAQILKIHRSTIIYY</sequence>
<reference evidence="3" key="1">
    <citation type="submission" date="2016-07" db="EMBL/GenBank/DDBJ databases">
        <authorList>
            <person name="Florea S."/>
            <person name="Webb J.S."/>
            <person name="Jaromczyk J."/>
            <person name="Schardl C.L."/>
        </authorList>
    </citation>
    <scope>NUCLEOTIDE SEQUENCE [LARGE SCALE GENOMIC DNA]</scope>
    <source>
        <strain evidence="3">CDC-D5610</strain>
    </source>
</reference>
<dbReference type="Pfam" id="PF13936">
    <property type="entry name" value="HTH_38"/>
    <property type="match status" value="1"/>
</dbReference>
<gene>
    <name evidence="2" type="ORF">clem_00030</name>
</gene>
<keyword evidence="3" id="KW-1185">Reference proteome</keyword>
<dbReference type="Proteomes" id="UP000201728">
    <property type="component" value="Chromosome"/>
</dbReference>
<dbReference type="InterPro" id="IPR025246">
    <property type="entry name" value="IS30-like_HTH"/>
</dbReference>
<dbReference type="OrthoDB" id="9803231at2"/>
<feature type="domain" description="Transposase IS30-like HTH" evidence="1">
    <location>
        <begin position="4"/>
        <end position="40"/>
    </location>
</feature>
<organism evidence="2 3">
    <name type="scientific">Legionella clemsonensis</name>
    <dbReference type="NCBI Taxonomy" id="1867846"/>
    <lineage>
        <taxon>Bacteria</taxon>
        <taxon>Pseudomonadati</taxon>
        <taxon>Pseudomonadota</taxon>
        <taxon>Gammaproteobacteria</taxon>
        <taxon>Legionellales</taxon>
        <taxon>Legionellaceae</taxon>
        <taxon>Legionella</taxon>
    </lineage>
</organism>
<dbReference type="AlphaFoldDB" id="A0A222NYA0"/>
<evidence type="ECO:0000259" key="1">
    <source>
        <dbReference type="Pfam" id="PF13936"/>
    </source>
</evidence>
<dbReference type="KEGG" id="lcd:clem_00030"/>
<evidence type="ECO:0000313" key="2">
    <source>
        <dbReference type="EMBL" id="ASQ44573.1"/>
    </source>
</evidence>
<protein>
    <recommendedName>
        <fullName evidence="1">Transposase IS30-like HTH domain-containing protein</fullName>
    </recommendedName>
</protein>
<proteinExistence type="predicted"/>
<accession>A0A222NYA0</accession>